<accession>A0A5P2FY21</accession>
<dbReference type="GO" id="GO:0098046">
    <property type="term" value="C:type V protein secretion system complex"/>
    <property type="evidence" value="ECO:0007669"/>
    <property type="project" value="TreeGrafter"/>
</dbReference>
<feature type="domain" description="Calcineurin-like phosphoesterase" evidence="3">
    <location>
        <begin position="29"/>
        <end position="226"/>
    </location>
</feature>
<keyword evidence="2" id="KW-0472">Membrane</keyword>
<gene>
    <name evidence="5" type="ORF">E0W69_000905</name>
</gene>
<dbReference type="Pfam" id="PF01103">
    <property type="entry name" value="Omp85"/>
    <property type="match status" value="1"/>
</dbReference>
<evidence type="ECO:0000259" key="4">
    <source>
        <dbReference type="Pfam" id="PF01103"/>
    </source>
</evidence>
<dbReference type="GO" id="GO:0016787">
    <property type="term" value="F:hydrolase activity"/>
    <property type="evidence" value="ECO:0007669"/>
    <property type="project" value="InterPro"/>
</dbReference>
<dbReference type="GO" id="GO:0019867">
    <property type="term" value="C:outer membrane"/>
    <property type="evidence" value="ECO:0007669"/>
    <property type="project" value="InterPro"/>
</dbReference>
<dbReference type="Pfam" id="PF00149">
    <property type="entry name" value="Metallophos"/>
    <property type="match status" value="1"/>
</dbReference>
<organism evidence="5 6">
    <name type="scientific">Rhizosphaericola mali</name>
    <dbReference type="NCBI Taxonomy" id="2545455"/>
    <lineage>
        <taxon>Bacteria</taxon>
        <taxon>Pseudomonadati</taxon>
        <taxon>Bacteroidota</taxon>
        <taxon>Chitinophagia</taxon>
        <taxon>Chitinophagales</taxon>
        <taxon>Chitinophagaceae</taxon>
        <taxon>Rhizosphaericola</taxon>
    </lineage>
</organism>
<dbReference type="OrthoDB" id="333971at2"/>
<dbReference type="InterPro" id="IPR051544">
    <property type="entry name" value="TPS_OM_transporter"/>
</dbReference>
<dbReference type="KEGG" id="arac:E0W69_000905"/>
<dbReference type="InterPro" id="IPR029052">
    <property type="entry name" value="Metallo-depent_PP-like"/>
</dbReference>
<proteinExistence type="predicted"/>
<dbReference type="PANTHER" id="PTHR34597:SF3">
    <property type="entry name" value="OUTER MEMBRANE TRANSPORTER CDIB"/>
    <property type="match status" value="1"/>
</dbReference>
<dbReference type="InterPro" id="IPR000184">
    <property type="entry name" value="Bac_surfAg_D15"/>
</dbReference>
<evidence type="ECO:0000259" key="3">
    <source>
        <dbReference type="Pfam" id="PF00149"/>
    </source>
</evidence>
<comment type="subcellular location">
    <subcellularLocation>
        <location evidence="1">Membrane</location>
    </subcellularLocation>
</comment>
<feature type="domain" description="Bacterial surface antigen (D15)" evidence="4">
    <location>
        <begin position="968"/>
        <end position="1172"/>
    </location>
</feature>
<evidence type="ECO:0000256" key="1">
    <source>
        <dbReference type="ARBA" id="ARBA00004370"/>
    </source>
</evidence>
<sequence length="1210" mass="139432">MRRRFVFILLLNLFYTLVQGQEKAVLKSRVIFLGDAGEINKSQQSVIRSASQQIINNKTSVVFLGDNVYPDGMFTEDDRKYNVDTTILRSQFQQFRDQNVPVIFIPGNHDWDNSGPYGLQKTKNQWAFIQSKNDSLLKFLPENGCPDPVAIPINDSLVIISMDSEWWLFPFDKKNEDADCNCSTDRDVLNSLAELLYQNRNKTILFTTHHPFASYGNHGGFFSLKDYIFPLTELNSSLYLPLPIIGSLYPIIRKTFSSAEDLNNPRYEEMVQRISSIFMHFPNLIHISGHEHNLQLIDNKQTKHLQVISGSVAHNGYVKNGKDALFTSNKNGYVIIDYYANNDIQIKFYENINNNFVNNYSYHWNRYKNIQQLDDIAYEDLKGDSLTIAVHPAYNEVGKLHKFIYGKNYRKEWAAEVKLPILRISKIDGGLEPVKLGGGYQSTSLRLVNPEGKEFTLRSVEKSTDLIIPDAFRGTFVKNLLDDNTSSQHPYSALVVPPLAHAIGVPHSVPEIGVVAFDKNMGMYKRLFYNKVALLEDRDPLGKTDNYIKFMNNLQKDNDNSYDAPNFLKARMLDLLLADWDRHGDQWRFKNLNKKKENKYYIAIPRDRDMVFNKTNGVIPHMFKRNYLMPRVFGFGDNVMAGSNYYFYKSAFLNAHPASQIPYDVWMRLTREFKTEMTDSVLKKGLDQMPPVIEKMRYNELYTDLKDRRDGIEKAMDKYYKFSNYIVDLKLSDKNELVKLMNVDSVNAIHLIVQKISKHGKLEDTLVNKIYPKSITKELRIYLGKGDDSVLIDNHSSVRVRIIGGKGDKIYHVENSKKRIRIYDRKEEFYSGDTKKLSYHISKDSANLSFIPTNLYNTIVPNLTFAYNPDDGIFLGAASTITRQRGFRKSPYTSLQQITATHAFNTNAFNLKYYGEWLDVFGKTDFVLNTIIKAPNNTQNFFGVGNETVYDKDIPNFRRYYRSRFTIIDINPSLRWNGKKKNYFSAGLSYQYYHLGVDENTGRFILNTGELNSNDSASIRNDKSYLGIRMSYVSDRRNNAILPTYGSYFYISTDAQTGLNTYSKSYIQIKPQFSFYRNLNNKRSLVFADRIGGGVTLGNAPFYESMFLGGQGNLLGYRQYRFAGQHAFYNNLELRWAMADFGNYVLKGELGLTGFYDVGRVWVDHEYSNKWHNAIGGGVYFAPAKLAVFRLTIGKTTEGWYPVFGMGMRF</sequence>
<protein>
    <submittedName>
        <fullName evidence="5">BamA/TamA family outer membrane protein</fullName>
    </submittedName>
</protein>
<dbReference type="GO" id="GO:0046819">
    <property type="term" value="P:protein secretion by the type V secretion system"/>
    <property type="evidence" value="ECO:0007669"/>
    <property type="project" value="TreeGrafter"/>
</dbReference>
<keyword evidence="6" id="KW-1185">Reference proteome</keyword>
<evidence type="ECO:0000256" key="2">
    <source>
        <dbReference type="ARBA" id="ARBA00023136"/>
    </source>
</evidence>
<dbReference type="InterPro" id="IPR004843">
    <property type="entry name" value="Calcineurin-like_PHP"/>
</dbReference>
<dbReference type="RefSeq" id="WP_131328156.1">
    <property type="nucleotide sequence ID" value="NZ_CP044016.1"/>
</dbReference>
<dbReference type="Gene3D" id="2.40.160.50">
    <property type="entry name" value="membrane protein fhac: a member of the omp85/tpsb transporter family"/>
    <property type="match status" value="1"/>
</dbReference>
<dbReference type="Gene3D" id="3.60.21.10">
    <property type="match status" value="2"/>
</dbReference>
<dbReference type="PANTHER" id="PTHR34597">
    <property type="entry name" value="SLR1661 PROTEIN"/>
    <property type="match status" value="1"/>
</dbReference>
<dbReference type="AlphaFoldDB" id="A0A5P2FY21"/>
<evidence type="ECO:0000313" key="5">
    <source>
        <dbReference type="EMBL" id="QES87278.1"/>
    </source>
</evidence>
<reference evidence="5 6" key="1">
    <citation type="submission" date="2019-09" db="EMBL/GenBank/DDBJ databases">
        <title>Complete genome sequence of Arachidicoccus sp. B3-10 isolated from apple orchard soil.</title>
        <authorList>
            <person name="Kim H.S."/>
            <person name="Han K.-I."/>
            <person name="Suh M.K."/>
            <person name="Lee K.C."/>
            <person name="Eom M.K."/>
            <person name="Kim J.-S."/>
            <person name="Kang S.W."/>
            <person name="Sin Y."/>
            <person name="Lee J.-S."/>
        </authorList>
    </citation>
    <scope>NUCLEOTIDE SEQUENCE [LARGE SCALE GENOMIC DNA]</scope>
    <source>
        <strain evidence="5 6">B3-10</strain>
    </source>
</reference>
<dbReference type="SUPFAM" id="SSF56300">
    <property type="entry name" value="Metallo-dependent phosphatases"/>
    <property type="match status" value="1"/>
</dbReference>
<dbReference type="Proteomes" id="UP000292424">
    <property type="component" value="Chromosome"/>
</dbReference>
<dbReference type="GO" id="GO:0008320">
    <property type="term" value="F:protein transmembrane transporter activity"/>
    <property type="evidence" value="ECO:0007669"/>
    <property type="project" value="TreeGrafter"/>
</dbReference>
<name>A0A5P2FY21_9BACT</name>
<evidence type="ECO:0000313" key="6">
    <source>
        <dbReference type="Proteomes" id="UP000292424"/>
    </source>
</evidence>
<dbReference type="EMBL" id="CP044016">
    <property type="protein sequence ID" value="QES87278.1"/>
    <property type="molecule type" value="Genomic_DNA"/>
</dbReference>